<dbReference type="Pfam" id="PF20703">
    <property type="entry name" value="nSTAND1"/>
    <property type="match status" value="1"/>
</dbReference>
<dbReference type="InterPro" id="IPR011990">
    <property type="entry name" value="TPR-like_helical_dom_sf"/>
</dbReference>
<gene>
    <name evidence="2" type="ORF">HELGO_WM11323</name>
</gene>
<protein>
    <recommendedName>
        <fullName evidence="1">Novel STAND NTPase 1 domain-containing protein</fullName>
    </recommendedName>
</protein>
<dbReference type="SUPFAM" id="SSF52540">
    <property type="entry name" value="P-loop containing nucleoside triphosphate hydrolases"/>
    <property type="match status" value="1"/>
</dbReference>
<dbReference type="EMBL" id="CACVAU010000011">
    <property type="protein sequence ID" value="CAA6803631.1"/>
    <property type="molecule type" value="Genomic_DNA"/>
</dbReference>
<dbReference type="InterPro" id="IPR027417">
    <property type="entry name" value="P-loop_NTPase"/>
</dbReference>
<dbReference type="SUPFAM" id="SSF50494">
    <property type="entry name" value="Trypsin-like serine proteases"/>
    <property type="match status" value="1"/>
</dbReference>
<sequence>MNDSILLIQSQDASNKSMGTGFVVYSDEGGSFVLSCYHVLKSVGEARIENYEVTVIAQHKVYDLAVFYVKGLCDKKPFALKETSLQDNQDKAVSLIGYRTFSGNEYRQNTRKAKLFDKGMHKEGKLNFEVWEIIAEKDNYILRGYSGSPLILNHQVIAVMTNKEQADRGFATSIKYLATVWESMPKGLLLQESRQNPFVGLSPFTQKTKTFFFGRDKEIKEISTKLEQRSFLAVVGDSGSGKSSIIKAGVIPHYLEKKSYILELRPANNPYIELSNQLKRHIDSEKNEELVFELHAFCEHQKTTLLIYIDQFEELFTLTFKDKRDAFIETLLYLYNNNSDSKLKIDIIFTMRSDYFPQLQQYEQFYKLIMDEDGINQVLIKSMDKKQLKETIVKPLLKVELVHEVEANSFADLVILNMGNRANEVTLLQNALTLIWHETKQGKTLVEAYKDVGGIAGALPILANETIEAISSKENKDIQAIFLRLLKYAKKGNHTRRIAEKNEFSVKQWELIQLLSSALNSKGERAIRDDEKLGRLLKLSGKSNSNEQSVELIHETLLTSWTTYSDWVQEFGLYKVTHDVVIEKSKEYNKHQEEKDFLLMGVDLNNALRLLDDEYRSLVADSEVAYIEKSEQVRLEEKKREETMLSNLKVAFRRLKIALVVFVGLLGISGYFWFEAEESKKEIVQVLDKATRNAVGFILEEENEYINSIFLSVLNKYKYSEDIKTKEIVVQAWFGHAYTYQKRIKYEEAIKQYSEFIIFFEQEKGKIFLEYTAKAFYNRGYIFATLDYKNEAINSYDFLINKFKNSKNPEVLRNVMKAWYAKGVLAMEYENKVKIFSSMVKYIKKNKITVSQNLFVEAWFNEILYSKSQIKLKKYQEFIEYFKGFKDENIQKEVEMAFVNSLWYEILDGNYKKVLKFRDLEVKDDQNKIVMQINYAHIYLILGKKNKAHKIYIQHKNSVDMRTSILKDLNQLLDKKMITTIDYKDIKEILN</sequence>
<dbReference type="InterPro" id="IPR049052">
    <property type="entry name" value="nSTAND1"/>
</dbReference>
<feature type="domain" description="Novel STAND NTPase 1" evidence="1">
    <location>
        <begin position="197"/>
        <end position="595"/>
    </location>
</feature>
<name>A0A6S6S5K5_9BACT</name>
<dbReference type="AlphaFoldDB" id="A0A6S6S5K5"/>
<accession>A0A6S6S5K5</accession>
<dbReference type="SUPFAM" id="SSF48452">
    <property type="entry name" value="TPR-like"/>
    <property type="match status" value="1"/>
</dbReference>
<dbReference type="Gene3D" id="1.25.40.10">
    <property type="entry name" value="Tetratricopeptide repeat domain"/>
    <property type="match status" value="1"/>
</dbReference>
<proteinExistence type="predicted"/>
<organism evidence="2">
    <name type="scientific">uncultured Sulfurovum sp</name>
    <dbReference type="NCBI Taxonomy" id="269237"/>
    <lineage>
        <taxon>Bacteria</taxon>
        <taxon>Pseudomonadati</taxon>
        <taxon>Campylobacterota</taxon>
        <taxon>Epsilonproteobacteria</taxon>
        <taxon>Campylobacterales</taxon>
        <taxon>Sulfurovaceae</taxon>
        <taxon>Sulfurovum</taxon>
        <taxon>environmental samples</taxon>
    </lineage>
</organism>
<reference evidence="2" key="1">
    <citation type="submission" date="2020-01" db="EMBL/GenBank/DDBJ databases">
        <authorList>
            <person name="Meier V. D."/>
            <person name="Meier V D."/>
        </authorList>
    </citation>
    <scope>NUCLEOTIDE SEQUENCE</scope>
    <source>
        <strain evidence="2">HLG_WM_MAG_05</strain>
    </source>
</reference>
<dbReference type="InterPro" id="IPR009003">
    <property type="entry name" value="Peptidase_S1_PA"/>
</dbReference>
<dbReference type="Gene3D" id="2.40.10.120">
    <property type="match status" value="1"/>
</dbReference>
<evidence type="ECO:0000259" key="1">
    <source>
        <dbReference type="Pfam" id="PF20703"/>
    </source>
</evidence>
<dbReference type="Pfam" id="PF13365">
    <property type="entry name" value="Trypsin_2"/>
    <property type="match status" value="1"/>
</dbReference>
<dbReference type="Gene3D" id="3.40.50.300">
    <property type="entry name" value="P-loop containing nucleotide triphosphate hydrolases"/>
    <property type="match status" value="1"/>
</dbReference>
<evidence type="ECO:0000313" key="2">
    <source>
        <dbReference type="EMBL" id="CAA6803631.1"/>
    </source>
</evidence>
<dbReference type="CDD" id="cd00267">
    <property type="entry name" value="ABC_ATPase"/>
    <property type="match status" value="1"/>
</dbReference>